<sequence>MLSWTELNTKGTFTCTFPTLYTLPLTRTRNLLHTGQHKQRASYIISCRVSHKPVAIPACSHCRAVTRCSMEWWNANLSRLGLKKRVAKA</sequence>
<evidence type="ECO:0000313" key="1">
    <source>
        <dbReference type="EMBL" id="QRC91974.1"/>
    </source>
</evidence>
<name>A0A7U2ES38_PHANO</name>
<organism evidence="1 2">
    <name type="scientific">Phaeosphaeria nodorum (strain SN15 / ATCC MYA-4574 / FGSC 10173)</name>
    <name type="common">Glume blotch fungus</name>
    <name type="synonym">Parastagonospora nodorum</name>
    <dbReference type="NCBI Taxonomy" id="321614"/>
    <lineage>
        <taxon>Eukaryota</taxon>
        <taxon>Fungi</taxon>
        <taxon>Dikarya</taxon>
        <taxon>Ascomycota</taxon>
        <taxon>Pezizomycotina</taxon>
        <taxon>Dothideomycetes</taxon>
        <taxon>Pleosporomycetidae</taxon>
        <taxon>Pleosporales</taxon>
        <taxon>Pleosporineae</taxon>
        <taxon>Phaeosphaeriaceae</taxon>
        <taxon>Parastagonospora</taxon>
    </lineage>
</organism>
<dbReference type="Proteomes" id="UP000663193">
    <property type="component" value="Chromosome 2"/>
</dbReference>
<reference evidence="2" key="1">
    <citation type="journal article" date="2021" name="BMC Genomics">
        <title>Chromosome-level genome assembly and manually-curated proteome of model necrotroph Parastagonospora nodorum Sn15 reveals a genome-wide trove of candidate effector homologs, and redundancy of virulence-related functions within an accessory chromosome.</title>
        <authorList>
            <person name="Bertazzoni S."/>
            <person name="Jones D.A.B."/>
            <person name="Phan H.T."/>
            <person name="Tan K.-C."/>
            <person name="Hane J.K."/>
        </authorList>
    </citation>
    <scope>NUCLEOTIDE SEQUENCE [LARGE SCALE GENOMIC DNA]</scope>
    <source>
        <strain evidence="2">SN15 / ATCC MYA-4574 / FGSC 10173)</strain>
    </source>
</reference>
<dbReference type="VEuPathDB" id="FungiDB:JI435_401870"/>
<dbReference type="AlphaFoldDB" id="A0A7U2ES38"/>
<evidence type="ECO:0000313" key="2">
    <source>
        <dbReference type="Proteomes" id="UP000663193"/>
    </source>
</evidence>
<accession>A0A7U2ES38</accession>
<protein>
    <submittedName>
        <fullName evidence="1">Uncharacterized protein</fullName>
    </submittedName>
</protein>
<keyword evidence="2" id="KW-1185">Reference proteome</keyword>
<gene>
    <name evidence="1" type="ORF">JI435_401870</name>
</gene>
<proteinExistence type="predicted"/>
<dbReference type="EMBL" id="CP069024">
    <property type="protein sequence ID" value="QRC91974.1"/>
    <property type="molecule type" value="Genomic_DNA"/>
</dbReference>